<name>A0A3P6UVH1_CYLGO</name>
<evidence type="ECO:0000256" key="1">
    <source>
        <dbReference type="SAM" id="SignalP"/>
    </source>
</evidence>
<keyword evidence="1" id="KW-0732">Signal</keyword>
<organism evidence="3 4">
    <name type="scientific">Cylicostephanus goldi</name>
    <name type="common">Nematode worm</name>
    <dbReference type="NCBI Taxonomy" id="71465"/>
    <lineage>
        <taxon>Eukaryota</taxon>
        <taxon>Metazoa</taxon>
        <taxon>Ecdysozoa</taxon>
        <taxon>Nematoda</taxon>
        <taxon>Chromadorea</taxon>
        <taxon>Rhabditida</taxon>
        <taxon>Rhabditina</taxon>
        <taxon>Rhabditomorpha</taxon>
        <taxon>Strongyloidea</taxon>
        <taxon>Strongylidae</taxon>
        <taxon>Cylicostephanus</taxon>
    </lineage>
</organism>
<feature type="domain" description="Chondroitin proteoglycan 4" evidence="2">
    <location>
        <begin position="41"/>
        <end position="133"/>
    </location>
</feature>
<dbReference type="Pfam" id="PF15481">
    <property type="entry name" value="CPG4"/>
    <property type="match status" value="1"/>
</dbReference>
<feature type="signal peptide" evidence="1">
    <location>
        <begin position="1"/>
        <end position="17"/>
    </location>
</feature>
<feature type="non-terminal residue" evidence="3">
    <location>
        <position position="195"/>
    </location>
</feature>
<dbReference type="PANTHER" id="PTHR37442">
    <property type="entry name" value="F18A1.7 PROTEIN-RELATED"/>
    <property type="match status" value="1"/>
</dbReference>
<dbReference type="PANTHER" id="PTHR37442:SF1">
    <property type="entry name" value="CHONDROITIN PROTEOGLYCAN 4 DOMAIN-CONTAINING PROTEIN"/>
    <property type="match status" value="1"/>
</dbReference>
<dbReference type="Proteomes" id="UP000271889">
    <property type="component" value="Unassembled WGS sequence"/>
</dbReference>
<gene>
    <name evidence="3" type="ORF">CGOC_LOCUS7954</name>
</gene>
<keyword evidence="4" id="KW-1185">Reference proteome</keyword>
<accession>A0A3P6UVH1</accession>
<dbReference type="AlphaFoldDB" id="A0A3P6UVH1"/>
<proteinExistence type="predicted"/>
<sequence>MNLTWLVLLIAFGGCLGKSTKKKPEELDLPTVIDATGLRLCAQNCLTDLFTKAAELITLENPVENFKHLCSIYNNASICVAEREECYGGIIFDIAFEGLDELCNERQEELEPHVECLERDVENELQVCDKSCHFRGTLEMVSKKKSVSKMPKGIEDHQRMMEEVAPVCTSIGCMTACIAYRLNKNCGEPSGSIIV</sequence>
<reference evidence="3 4" key="1">
    <citation type="submission" date="2018-11" db="EMBL/GenBank/DDBJ databases">
        <authorList>
            <consortium name="Pathogen Informatics"/>
        </authorList>
    </citation>
    <scope>NUCLEOTIDE SEQUENCE [LARGE SCALE GENOMIC DNA]</scope>
</reference>
<dbReference type="OrthoDB" id="5828778at2759"/>
<evidence type="ECO:0000313" key="4">
    <source>
        <dbReference type="Proteomes" id="UP000271889"/>
    </source>
</evidence>
<dbReference type="InterPro" id="IPR053123">
    <property type="entry name" value="CPG4-like"/>
</dbReference>
<evidence type="ECO:0000313" key="3">
    <source>
        <dbReference type="EMBL" id="VDK82334.1"/>
    </source>
</evidence>
<feature type="chain" id="PRO_5018263521" description="Chondroitin proteoglycan 4 domain-containing protein" evidence="1">
    <location>
        <begin position="18"/>
        <end position="195"/>
    </location>
</feature>
<evidence type="ECO:0000259" key="2">
    <source>
        <dbReference type="Pfam" id="PF15481"/>
    </source>
</evidence>
<protein>
    <recommendedName>
        <fullName evidence="2">Chondroitin proteoglycan 4 domain-containing protein</fullName>
    </recommendedName>
</protein>
<dbReference type="InterPro" id="IPR029153">
    <property type="entry name" value="CPG4"/>
</dbReference>
<dbReference type="EMBL" id="UYRV01028399">
    <property type="protein sequence ID" value="VDK82334.1"/>
    <property type="molecule type" value="Genomic_DNA"/>
</dbReference>